<dbReference type="OrthoDB" id="8443340at2759"/>
<dbReference type="Pfam" id="PF00337">
    <property type="entry name" value="Gal-bind_lectin"/>
    <property type="match status" value="1"/>
</dbReference>
<dbReference type="SMART" id="SM00908">
    <property type="entry name" value="Gal-bind_lectin"/>
    <property type="match status" value="1"/>
</dbReference>
<sequence length="106" mass="11790">MTGVLIQNMSFKTGQTLTITGIPKAESTNFALNIGNSAEDIALHMNPRFDAHGDQSTIIKISFTPEEFLVTLADGSEIHFPNRQGSEKYKYLHFEGEARIYGVEIK</sequence>
<keyword evidence="1 2" id="KW-0430">Lectin</keyword>
<dbReference type="GO" id="GO:0030246">
    <property type="term" value="F:carbohydrate binding"/>
    <property type="evidence" value="ECO:0007669"/>
    <property type="project" value="UniProtKB-UniRule"/>
</dbReference>
<dbReference type="Gene3D" id="2.60.120.200">
    <property type="match status" value="2"/>
</dbReference>
<dbReference type="SMART" id="SM00276">
    <property type="entry name" value="GLECT"/>
    <property type="match status" value="1"/>
</dbReference>
<dbReference type="InterPro" id="IPR001079">
    <property type="entry name" value="Galectin_CRD"/>
</dbReference>
<evidence type="ECO:0000313" key="5">
    <source>
        <dbReference type="Proteomes" id="UP000316079"/>
    </source>
</evidence>
<evidence type="ECO:0000256" key="2">
    <source>
        <dbReference type="RuleBase" id="RU102079"/>
    </source>
</evidence>
<dbReference type="PROSITE" id="PS51304">
    <property type="entry name" value="GALECTIN"/>
    <property type="match status" value="1"/>
</dbReference>
<evidence type="ECO:0000259" key="3">
    <source>
        <dbReference type="PROSITE" id="PS51304"/>
    </source>
</evidence>
<dbReference type="AlphaFoldDB" id="A0A553N496"/>
<keyword evidence="5" id="KW-1185">Reference proteome</keyword>
<organism evidence="4 5">
    <name type="scientific">Danionella cerebrum</name>
    <dbReference type="NCBI Taxonomy" id="2873325"/>
    <lineage>
        <taxon>Eukaryota</taxon>
        <taxon>Metazoa</taxon>
        <taxon>Chordata</taxon>
        <taxon>Craniata</taxon>
        <taxon>Vertebrata</taxon>
        <taxon>Euteleostomi</taxon>
        <taxon>Actinopterygii</taxon>
        <taxon>Neopterygii</taxon>
        <taxon>Teleostei</taxon>
        <taxon>Ostariophysi</taxon>
        <taxon>Cypriniformes</taxon>
        <taxon>Danionidae</taxon>
        <taxon>Danioninae</taxon>
        <taxon>Danionella</taxon>
    </lineage>
</organism>
<evidence type="ECO:0000313" key="4">
    <source>
        <dbReference type="EMBL" id="TRY60257.1"/>
    </source>
</evidence>
<protein>
    <recommendedName>
        <fullName evidence="2">Galectin</fullName>
    </recommendedName>
</protein>
<feature type="domain" description="Galectin" evidence="3">
    <location>
        <begin position="3"/>
        <end position="106"/>
    </location>
</feature>
<reference evidence="4 5" key="1">
    <citation type="journal article" date="2019" name="Sci. Data">
        <title>Hybrid genome assembly and annotation of Danionella translucida.</title>
        <authorList>
            <person name="Kadobianskyi M."/>
            <person name="Schulze L."/>
            <person name="Schuelke M."/>
            <person name="Judkewitz B."/>
        </authorList>
    </citation>
    <scope>NUCLEOTIDE SEQUENCE [LARGE SCALE GENOMIC DNA]</scope>
    <source>
        <strain evidence="4 5">Bolton</strain>
    </source>
</reference>
<proteinExistence type="predicted"/>
<accession>A0A553N496</accession>
<dbReference type="EMBL" id="SRMA01027068">
    <property type="protein sequence ID" value="TRY60257.1"/>
    <property type="molecule type" value="Genomic_DNA"/>
</dbReference>
<dbReference type="InterPro" id="IPR013320">
    <property type="entry name" value="ConA-like_dom_sf"/>
</dbReference>
<dbReference type="CDD" id="cd00070">
    <property type="entry name" value="GLECT"/>
    <property type="match status" value="1"/>
</dbReference>
<dbReference type="Proteomes" id="UP000316079">
    <property type="component" value="Unassembled WGS sequence"/>
</dbReference>
<comment type="caution">
    <text evidence="4">The sequence shown here is derived from an EMBL/GenBank/DDBJ whole genome shotgun (WGS) entry which is preliminary data.</text>
</comment>
<dbReference type="STRING" id="623744.A0A553N496"/>
<evidence type="ECO:0000256" key="1">
    <source>
        <dbReference type="ARBA" id="ARBA00022734"/>
    </source>
</evidence>
<dbReference type="SUPFAM" id="SSF49899">
    <property type="entry name" value="Concanavalin A-like lectins/glucanases"/>
    <property type="match status" value="1"/>
</dbReference>
<gene>
    <name evidence="4" type="ORF">DNTS_005919</name>
</gene>
<name>A0A553N496_9TELE</name>